<dbReference type="PROSITE" id="PS51163">
    <property type="entry name" value="YRDC"/>
    <property type="match status" value="1"/>
</dbReference>
<dbReference type="InterPro" id="IPR050156">
    <property type="entry name" value="TC-AMP_synthase_SUA5"/>
</dbReference>
<dbReference type="GO" id="GO:0003725">
    <property type="term" value="F:double-stranded RNA binding"/>
    <property type="evidence" value="ECO:0007669"/>
    <property type="project" value="InterPro"/>
</dbReference>
<evidence type="ECO:0000256" key="5">
    <source>
        <dbReference type="ARBA" id="ARBA00022679"/>
    </source>
</evidence>
<dbReference type="EMBL" id="QXGM01000002">
    <property type="protein sequence ID" value="RSX54866.1"/>
    <property type="molecule type" value="Genomic_DNA"/>
</dbReference>
<evidence type="ECO:0000259" key="12">
    <source>
        <dbReference type="PROSITE" id="PS51163"/>
    </source>
</evidence>
<dbReference type="GO" id="GO:0061710">
    <property type="term" value="F:L-threonylcarbamoyladenylate synthase"/>
    <property type="evidence" value="ECO:0007669"/>
    <property type="project" value="UniProtKB-EC"/>
</dbReference>
<keyword evidence="14" id="KW-1185">Reference proteome</keyword>
<dbReference type="InterPro" id="IPR017945">
    <property type="entry name" value="DHBP_synth_RibB-like_a/b_dom"/>
</dbReference>
<dbReference type="GO" id="GO:0005737">
    <property type="term" value="C:cytoplasm"/>
    <property type="evidence" value="ECO:0007669"/>
    <property type="project" value="UniProtKB-SubCell"/>
</dbReference>
<name>A0A430FPX0_9BIFI</name>
<evidence type="ECO:0000256" key="10">
    <source>
        <dbReference type="ARBA" id="ARBA00029774"/>
    </source>
</evidence>
<evidence type="ECO:0000313" key="13">
    <source>
        <dbReference type="EMBL" id="RSX54866.1"/>
    </source>
</evidence>
<evidence type="ECO:0000256" key="4">
    <source>
        <dbReference type="ARBA" id="ARBA00022490"/>
    </source>
</evidence>
<evidence type="ECO:0000256" key="9">
    <source>
        <dbReference type="ARBA" id="ARBA00022840"/>
    </source>
</evidence>
<dbReference type="Pfam" id="PF01300">
    <property type="entry name" value="Sua5_yciO_yrdC"/>
    <property type="match status" value="1"/>
</dbReference>
<accession>A0A430FPX0</accession>
<evidence type="ECO:0000256" key="6">
    <source>
        <dbReference type="ARBA" id="ARBA00022694"/>
    </source>
</evidence>
<keyword evidence="8" id="KW-0547">Nucleotide-binding</keyword>
<keyword evidence="9" id="KW-0067">ATP-binding</keyword>
<dbReference type="SUPFAM" id="SSF55821">
    <property type="entry name" value="YrdC/RibB"/>
    <property type="match status" value="1"/>
</dbReference>
<gene>
    <name evidence="13" type="ORF">D2E26_0920</name>
</gene>
<dbReference type="RefSeq" id="WP_125963556.1">
    <property type="nucleotide sequence ID" value="NZ_QXGM01000002.1"/>
</dbReference>
<dbReference type="GO" id="GO:0008033">
    <property type="term" value="P:tRNA processing"/>
    <property type="evidence" value="ECO:0007669"/>
    <property type="project" value="UniProtKB-KW"/>
</dbReference>
<keyword evidence="6" id="KW-0819">tRNA processing</keyword>
<dbReference type="GO" id="GO:0005524">
    <property type="term" value="F:ATP binding"/>
    <property type="evidence" value="ECO:0007669"/>
    <property type="project" value="UniProtKB-KW"/>
</dbReference>
<dbReference type="AlphaFoldDB" id="A0A430FPX0"/>
<dbReference type="NCBIfam" id="TIGR00057">
    <property type="entry name" value="L-threonylcarbamoyladenylate synthase"/>
    <property type="match status" value="1"/>
</dbReference>
<proteinExistence type="inferred from homology"/>
<comment type="subcellular location">
    <subcellularLocation>
        <location evidence="1">Cytoplasm</location>
    </subcellularLocation>
</comment>
<evidence type="ECO:0000256" key="1">
    <source>
        <dbReference type="ARBA" id="ARBA00004496"/>
    </source>
</evidence>
<dbReference type="OrthoDB" id="9814580at2"/>
<evidence type="ECO:0000256" key="2">
    <source>
        <dbReference type="ARBA" id="ARBA00007663"/>
    </source>
</evidence>
<keyword evidence="5" id="KW-0808">Transferase</keyword>
<dbReference type="InterPro" id="IPR006070">
    <property type="entry name" value="Sua5-like_dom"/>
</dbReference>
<dbReference type="GO" id="GO:0006450">
    <property type="term" value="P:regulation of translational fidelity"/>
    <property type="evidence" value="ECO:0007669"/>
    <property type="project" value="TreeGrafter"/>
</dbReference>
<evidence type="ECO:0000313" key="14">
    <source>
        <dbReference type="Proteomes" id="UP000287609"/>
    </source>
</evidence>
<evidence type="ECO:0000256" key="3">
    <source>
        <dbReference type="ARBA" id="ARBA00012584"/>
    </source>
</evidence>
<dbReference type="PANTHER" id="PTHR17490:SF16">
    <property type="entry name" value="THREONYLCARBAMOYL-AMP SYNTHASE"/>
    <property type="match status" value="1"/>
</dbReference>
<evidence type="ECO:0000256" key="11">
    <source>
        <dbReference type="ARBA" id="ARBA00048366"/>
    </source>
</evidence>
<dbReference type="Gene3D" id="3.90.870.10">
    <property type="entry name" value="DHBP synthase"/>
    <property type="match status" value="1"/>
</dbReference>
<dbReference type="Proteomes" id="UP000287609">
    <property type="component" value="Unassembled WGS sequence"/>
</dbReference>
<keyword evidence="7" id="KW-0548">Nucleotidyltransferase</keyword>
<dbReference type="PANTHER" id="PTHR17490">
    <property type="entry name" value="SUA5"/>
    <property type="match status" value="1"/>
</dbReference>
<evidence type="ECO:0000256" key="8">
    <source>
        <dbReference type="ARBA" id="ARBA00022741"/>
    </source>
</evidence>
<feature type="domain" description="YrdC-like" evidence="12">
    <location>
        <begin position="10"/>
        <end position="203"/>
    </location>
</feature>
<evidence type="ECO:0000256" key="7">
    <source>
        <dbReference type="ARBA" id="ARBA00022695"/>
    </source>
</evidence>
<sequence length="221" mass="23132">MNAPVQPINEQSLEQAKQIIRDGGLIVLPTDTVYGIACDPFNEQAIRRIYEAKQRPAFKALQILVADVSNLAKLGLELPAPLDRLAAQFLPGAFSPIAVASSDDCKLCTLSHTPSGQLTQGIRVPNSAQCLQTLRAVGPVACSSANRSGEESAQSVEQAVEAFGDSVDLYLDGGPTAGHIASTVVEADPTATDGIRIVREGRIPAVVVRKALHVNGGSLGA</sequence>
<comment type="caution">
    <text evidence="13">The sequence shown here is derived from an EMBL/GenBank/DDBJ whole genome shotgun (WGS) entry which is preliminary data.</text>
</comment>
<comment type="catalytic activity">
    <reaction evidence="11">
        <text>L-threonine + hydrogencarbonate + ATP = L-threonylcarbamoyladenylate + diphosphate + H2O</text>
        <dbReference type="Rhea" id="RHEA:36407"/>
        <dbReference type="ChEBI" id="CHEBI:15377"/>
        <dbReference type="ChEBI" id="CHEBI:17544"/>
        <dbReference type="ChEBI" id="CHEBI:30616"/>
        <dbReference type="ChEBI" id="CHEBI:33019"/>
        <dbReference type="ChEBI" id="CHEBI:57926"/>
        <dbReference type="ChEBI" id="CHEBI:73682"/>
        <dbReference type="EC" id="2.7.7.87"/>
    </reaction>
</comment>
<dbReference type="EC" id="2.7.7.87" evidence="3"/>
<organism evidence="13 14">
    <name type="scientific">Bifidobacterium dolichotidis</name>
    <dbReference type="NCBI Taxonomy" id="2306976"/>
    <lineage>
        <taxon>Bacteria</taxon>
        <taxon>Bacillati</taxon>
        <taxon>Actinomycetota</taxon>
        <taxon>Actinomycetes</taxon>
        <taxon>Bifidobacteriales</taxon>
        <taxon>Bifidobacteriaceae</taxon>
        <taxon>Bifidobacterium</taxon>
    </lineage>
</organism>
<dbReference type="GO" id="GO:0000049">
    <property type="term" value="F:tRNA binding"/>
    <property type="evidence" value="ECO:0007669"/>
    <property type="project" value="TreeGrafter"/>
</dbReference>
<protein>
    <recommendedName>
        <fullName evidence="10">L-threonylcarbamoyladenylate synthase</fullName>
        <ecNumber evidence="3">2.7.7.87</ecNumber>
    </recommendedName>
    <alternativeName>
        <fullName evidence="10">L-threonylcarbamoyladenylate synthase</fullName>
    </alternativeName>
</protein>
<reference evidence="13 14" key="1">
    <citation type="submission" date="2018-09" db="EMBL/GenBank/DDBJ databases">
        <title>Characterization of the phylogenetic diversity of five novel species belonging to the genus Bifidobacterium.</title>
        <authorList>
            <person name="Lugli G.A."/>
            <person name="Duranti S."/>
            <person name="Milani C."/>
        </authorList>
    </citation>
    <scope>NUCLEOTIDE SEQUENCE [LARGE SCALE GENOMIC DNA]</scope>
    <source>
        <strain evidence="13 14">2036B</strain>
    </source>
</reference>
<keyword evidence="4" id="KW-0963">Cytoplasm</keyword>
<comment type="similarity">
    <text evidence="2">Belongs to the SUA5 family.</text>
</comment>